<evidence type="ECO:0000313" key="3">
    <source>
        <dbReference type="EMBL" id="CAF1578881.1"/>
    </source>
</evidence>
<dbReference type="Proteomes" id="UP000663824">
    <property type="component" value="Unassembled WGS sequence"/>
</dbReference>
<comment type="caution">
    <text evidence="3">The sequence shown here is derived from an EMBL/GenBank/DDBJ whole genome shotgun (WGS) entry which is preliminary data.</text>
</comment>
<evidence type="ECO:0000313" key="7">
    <source>
        <dbReference type="EMBL" id="CAF3920962.1"/>
    </source>
</evidence>
<dbReference type="Proteomes" id="UP000681720">
    <property type="component" value="Unassembled WGS sequence"/>
</dbReference>
<dbReference type="AlphaFoldDB" id="A0A815Z7B3"/>
<dbReference type="EMBL" id="CAJOBJ010001521">
    <property type="protein sequence ID" value="CAF3883250.1"/>
    <property type="molecule type" value="Genomic_DNA"/>
</dbReference>
<feature type="region of interest" description="Disordered" evidence="1">
    <location>
        <begin position="1"/>
        <end position="20"/>
    </location>
</feature>
<dbReference type="Proteomes" id="UP000676336">
    <property type="component" value="Unassembled WGS sequence"/>
</dbReference>
<dbReference type="Proteomes" id="UP000663834">
    <property type="component" value="Unassembled WGS sequence"/>
</dbReference>
<evidence type="ECO:0000256" key="1">
    <source>
        <dbReference type="SAM" id="MobiDB-lite"/>
    </source>
</evidence>
<name>A0A815Z7B3_9BILA</name>
<gene>
    <name evidence="7" type="ORF">BYL167_LOCUS9494</name>
    <name evidence="2" type="ORF">CJN711_LOCUS18928</name>
    <name evidence="5" type="ORF">GIL414_LOCUS5653</name>
    <name evidence="3" type="ORF">KQP761_LOCUS19948</name>
    <name evidence="4" type="ORF">MBJ925_LOCUS39259</name>
    <name evidence="6" type="ORF">SMN809_LOCUS6651</name>
</gene>
<reference evidence="3" key="1">
    <citation type="submission" date="2021-02" db="EMBL/GenBank/DDBJ databases">
        <authorList>
            <person name="Nowell W R."/>
        </authorList>
    </citation>
    <scope>NUCLEOTIDE SEQUENCE</scope>
</reference>
<dbReference type="Proteomes" id="UP000663855">
    <property type="component" value="Unassembled WGS sequence"/>
</dbReference>
<dbReference type="EMBL" id="CAJOBH010002737">
    <property type="protein sequence ID" value="CAF3920962.1"/>
    <property type="molecule type" value="Genomic_DNA"/>
</dbReference>
<dbReference type="OrthoDB" id="10342380at2759"/>
<dbReference type="EMBL" id="CAJNRE010022050">
    <property type="protein sequence ID" value="CAF2267904.1"/>
    <property type="molecule type" value="Genomic_DNA"/>
</dbReference>
<dbReference type="Proteomes" id="UP000681967">
    <property type="component" value="Unassembled WGS sequence"/>
</dbReference>
<dbReference type="EMBL" id="CAJOBI010001827">
    <property type="protein sequence ID" value="CAF3901340.1"/>
    <property type="molecule type" value="Genomic_DNA"/>
</dbReference>
<accession>A0A815Z7B3</accession>
<evidence type="ECO:0000313" key="6">
    <source>
        <dbReference type="EMBL" id="CAF3901340.1"/>
    </source>
</evidence>
<evidence type="ECO:0000313" key="2">
    <source>
        <dbReference type="EMBL" id="CAF1341071.1"/>
    </source>
</evidence>
<dbReference type="EMBL" id="CAJNOW010010317">
    <property type="protein sequence ID" value="CAF1578881.1"/>
    <property type="molecule type" value="Genomic_DNA"/>
</dbReference>
<evidence type="ECO:0000313" key="5">
    <source>
        <dbReference type="EMBL" id="CAF3883250.1"/>
    </source>
</evidence>
<protein>
    <submittedName>
        <fullName evidence="3">Uncharacterized protein</fullName>
    </submittedName>
</protein>
<dbReference type="EMBL" id="CAJNOV010008859">
    <property type="protein sequence ID" value="CAF1341071.1"/>
    <property type="molecule type" value="Genomic_DNA"/>
</dbReference>
<organism evidence="3 8">
    <name type="scientific">Rotaria magnacalcarata</name>
    <dbReference type="NCBI Taxonomy" id="392030"/>
    <lineage>
        <taxon>Eukaryota</taxon>
        <taxon>Metazoa</taxon>
        <taxon>Spiralia</taxon>
        <taxon>Gnathifera</taxon>
        <taxon>Rotifera</taxon>
        <taxon>Eurotatoria</taxon>
        <taxon>Bdelloidea</taxon>
        <taxon>Philodinida</taxon>
        <taxon>Philodinidae</taxon>
        <taxon>Rotaria</taxon>
    </lineage>
</organism>
<sequence>MENWFDKKEEKHRKKANHSLRQDRGHIVKRKLANKNQGLVLDYVGDLHPDDGPRTVQCKEYPWNRQISSVSNCSDDDNVEQMVVETGISCSHFQFAPLTIVETSDMQVNELTEWLNDNKPLNVTSFSQKTYECYTAIHRDGSSIRSDLAKLMNNPPSQIFKKIITCLQAMPYIDKSFYTNNVLPESIQKFISEYKLTWEQEQRLHERRIHILNRFSFGFLLVHDDKFFLAAHRYGGNNLRIVKGQSNMKHDGTFETPWETAIRVTAEQLEYRCGENNEEWRAFDINEYKNKWMLCTYLECAFEEIFSKRYQRLMGIFVIKLTESITFRIKNYEYHQNKCQWISFDEELNKEDCYTAYPFIKFLQSNPDFLSN</sequence>
<evidence type="ECO:0000313" key="8">
    <source>
        <dbReference type="Proteomes" id="UP000663834"/>
    </source>
</evidence>
<evidence type="ECO:0000313" key="4">
    <source>
        <dbReference type="EMBL" id="CAF2267904.1"/>
    </source>
</evidence>
<proteinExistence type="predicted"/>